<reference evidence="1" key="1">
    <citation type="journal article" date="2009" name="Rice">
        <title>De Novo Next Generation Sequencing of Plant Genomes.</title>
        <authorList>
            <person name="Rounsley S."/>
            <person name="Marri P.R."/>
            <person name="Yu Y."/>
            <person name="He R."/>
            <person name="Sisneros N."/>
            <person name="Goicoechea J.L."/>
            <person name="Lee S.J."/>
            <person name="Angelova A."/>
            <person name="Kudrna D."/>
            <person name="Luo M."/>
            <person name="Affourtit J."/>
            <person name="Desany B."/>
            <person name="Knight J."/>
            <person name="Niazi F."/>
            <person name="Egholm M."/>
            <person name="Wing R.A."/>
        </authorList>
    </citation>
    <scope>NUCLEOTIDE SEQUENCE [LARGE SCALE GENOMIC DNA]</scope>
    <source>
        <strain evidence="1">cv. IRGC 105608</strain>
    </source>
</reference>
<dbReference type="AlphaFoldDB" id="A0A0D3HAR5"/>
<reference evidence="1" key="2">
    <citation type="submission" date="2015-03" db="UniProtKB">
        <authorList>
            <consortium name="EnsemblPlants"/>
        </authorList>
    </citation>
    <scope>IDENTIFICATION</scope>
</reference>
<dbReference type="HOGENOM" id="CLU_1028071_0_0_1"/>
<dbReference type="PaxDb" id="65489-OBART10G01140.1"/>
<evidence type="ECO:0000313" key="2">
    <source>
        <dbReference type="Proteomes" id="UP000026960"/>
    </source>
</evidence>
<dbReference type="EnsemblPlants" id="OBART10G01140.1">
    <property type="protein sequence ID" value="OBART10G01140.1"/>
    <property type="gene ID" value="OBART10G01140"/>
</dbReference>
<name>A0A0D3HAR5_9ORYZ</name>
<protein>
    <submittedName>
        <fullName evidence="1">Uncharacterized protein</fullName>
    </submittedName>
</protein>
<dbReference type="Proteomes" id="UP000026960">
    <property type="component" value="Chromosome 10"/>
</dbReference>
<accession>A0A0D3HAR5</accession>
<dbReference type="Gramene" id="OBART10G01140.1">
    <property type="protein sequence ID" value="OBART10G01140.1"/>
    <property type="gene ID" value="OBART10G01140"/>
</dbReference>
<proteinExistence type="predicted"/>
<keyword evidence="2" id="KW-1185">Reference proteome</keyword>
<evidence type="ECO:0000313" key="1">
    <source>
        <dbReference type="EnsemblPlants" id="OBART10G01140.1"/>
    </source>
</evidence>
<organism evidence="1">
    <name type="scientific">Oryza barthii</name>
    <dbReference type="NCBI Taxonomy" id="65489"/>
    <lineage>
        <taxon>Eukaryota</taxon>
        <taxon>Viridiplantae</taxon>
        <taxon>Streptophyta</taxon>
        <taxon>Embryophyta</taxon>
        <taxon>Tracheophyta</taxon>
        <taxon>Spermatophyta</taxon>
        <taxon>Magnoliopsida</taxon>
        <taxon>Liliopsida</taxon>
        <taxon>Poales</taxon>
        <taxon>Poaceae</taxon>
        <taxon>BOP clade</taxon>
        <taxon>Oryzoideae</taxon>
        <taxon>Oryzeae</taxon>
        <taxon>Oryzinae</taxon>
        <taxon>Oryza</taxon>
    </lineage>
</organism>
<sequence>MEALPGTIQMINEDGTYNAAEVESFIESSEEFRDGHTPYTVTPEHVLINQQANTLTTIWNSVNPHLDLSEYLEHWRGHRSASPGSLLEYRTFPHHRHGREEFEQKCASLREWITSGNLAGRRHHDISARVFSDSADRIWRDVLLNKELNLTSYYLLEKSCEIMLKKYIDGDLFSESKKNIAKALSNEDNPTSSVDDVIIPSLKTFDYVCQDLEKTYRASVEENRAKLKDDLRNYAVKKANNIETMRELKEAAIQTAIVGASLVSGGAINFY</sequence>